<dbReference type="EMBL" id="WTPW01000813">
    <property type="protein sequence ID" value="KAF0477811.1"/>
    <property type="molecule type" value="Genomic_DNA"/>
</dbReference>
<feature type="transmembrane region" description="Helical" evidence="1">
    <location>
        <begin position="20"/>
        <end position="41"/>
    </location>
</feature>
<reference evidence="2 3" key="1">
    <citation type="journal article" date="2019" name="Environ. Microbiol.">
        <title>At the nexus of three kingdoms: the genome of the mycorrhizal fungus Gigaspora margarita provides insights into plant, endobacterial and fungal interactions.</title>
        <authorList>
            <person name="Venice F."/>
            <person name="Ghignone S."/>
            <person name="Salvioli di Fossalunga A."/>
            <person name="Amselem J."/>
            <person name="Novero M."/>
            <person name="Xianan X."/>
            <person name="Sedzielewska Toro K."/>
            <person name="Morin E."/>
            <person name="Lipzen A."/>
            <person name="Grigoriev I.V."/>
            <person name="Henrissat B."/>
            <person name="Martin F.M."/>
            <person name="Bonfante P."/>
        </authorList>
    </citation>
    <scope>NUCLEOTIDE SEQUENCE [LARGE SCALE GENOMIC DNA]</scope>
    <source>
        <strain evidence="2 3">BEG34</strain>
    </source>
</reference>
<evidence type="ECO:0000313" key="2">
    <source>
        <dbReference type="EMBL" id="KAF0477811.1"/>
    </source>
</evidence>
<proteinExistence type="predicted"/>
<dbReference type="OrthoDB" id="2339353at2759"/>
<comment type="caution">
    <text evidence="2">The sequence shown here is derived from an EMBL/GenBank/DDBJ whole genome shotgun (WGS) entry which is preliminary data.</text>
</comment>
<organism evidence="2 3">
    <name type="scientific">Gigaspora margarita</name>
    <dbReference type="NCBI Taxonomy" id="4874"/>
    <lineage>
        <taxon>Eukaryota</taxon>
        <taxon>Fungi</taxon>
        <taxon>Fungi incertae sedis</taxon>
        <taxon>Mucoromycota</taxon>
        <taxon>Glomeromycotina</taxon>
        <taxon>Glomeromycetes</taxon>
        <taxon>Diversisporales</taxon>
        <taxon>Gigasporaceae</taxon>
        <taxon>Gigaspora</taxon>
    </lineage>
</organism>
<evidence type="ECO:0000313" key="3">
    <source>
        <dbReference type="Proteomes" id="UP000439903"/>
    </source>
</evidence>
<keyword evidence="1" id="KW-0812">Transmembrane</keyword>
<name>A0A8H4EFJ7_GIGMA</name>
<sequence>MWKFKIFQLKLLESKNFWRLRFMIGITIFLLIMSYISYLIFQIVTDKPMIQLTHEYLDKLSIPDLEICCSESDIQITKCVFTLDNGTSTTSTTFDNCTNFIQRSRVENNIYCYLFENNYTSTYFFGNPDINLTGPWVRNIDFYFKIDNITTMTSKFLSVGDISVQLMDPNFGLLWKGKAASTADLYENQKFKLQMNAFAGIQNMSTMVYFTKQTIQTILPNDISAIFGTTPNYHSISYLNTISRYFPMHSNENVSAGNFHGHFNIAPGSFIHDIQTEKLSHTVLIALGVLGGGFGLISGIYILLFGRPRNNPWGLMHFLMKPKIESDGNVDLLNMPFVSKVDSLLGDQIPTERKVARLENRILALEKILEDYVFNPYALRLLTLTPEKSDKN</sequence>
<evidence type="ECO:0000256" key="1">
    <source>
        <dbReference type="SAM" id="Phobius"/>
    </source>
</evidence>
<protein>
    <recommendedName>
        <fullName evidence="4">Transmembrane protein</fullName>
    </recommendedName>
</protein>
<dbReference type="AlphaFoldDB" id="A0A8H4EFJ7"/>
<dbReference type="Proteomes" id="UP000439903">
    <property type="component" value="Unassembled WGS sequence"/>
</dbReference>
<keyword evidence="1" id="KW-1133">Transmembrane helix</keyword>
<feature type="transmembrane region" description="Helical" evidence="1">
    <location>
        <begin position="283"/>
        <end position="306"/>
    </location>
</feature>
<keyword evidence="3" id="KW-1185">Reference proteome</keyword>
<gene>
    <name evidence="2" type="ORF">F8M41_024188</name>
</gene>
<keyword evidence="1" id="KW-0472">Membrane</keyword>
<evidence type="ECO:0008006" key="4">
    <source>
        <dbReference type="Google" id="ProtNLM"/>
    </source>
</evidence>
<accession>A0A8H4EFJ7</accession>